<evidence type="ECO:0000256" key="1">
    <source>
        <dbReference type="SAM" id="Coils"/>
    </source>
</evidence>
<evidence type="ECO:0000313" key="4">
    <source>
        <dbReference type="Proteomes" id="UP000233387"/>
    </source>
</evidence>
<keyword evidence="2" id="KW-1133">Transmembrane helix</keyword>
<organism evidence="3 4">
    <name type="scientific">Raineya orbicola</name>
    <dbReference type="NCBI Taxonomy" id="2016530"/>
    <lineage>
        <taxon>Bacteria</taxon>
        <taxon>Pseudomonadati</taxon>
        <taxon>Bacteroidota</taxon>
        <taxon>Cytophagia</taxon>
        <taxon>Cytophagales</taxon>
        <taxon>Raineyaceae</taxon>
        <taxon>Raineya</taxon>
    </lineage>
</organism>
<gene>
    <name evidence="3" type="ORF">Rain11_0601</name>
</gene>
<reference evidence="3 4" key="1">
    <citation type="submission" date="2017-06" db="EMBL/GenBank/DDBJ databases">
        <title>Raineya orbicola gen. nov., sp. nov. a slightly thermophilic bacterium of the phylum Bacteroidetes and the description of Raineyaceae fam. nov.</title>
        <authorList>
            <person name="Albuquerque L."/>
            <person name="Polonia A.R.M."/>
            <person name="Barroso C."/>
            <person name="Froufe H.J.C."/>
            <person name="Lage O."/>
            <person name="Lobo-Da-Cunha A."/>
            <person name="Egas C."/>
            <person name="Da Costa M.S."/>
        </authorList>
    </citation>
    <scope>NUCLEOTIDE SEQUENCE [LARGE SCALE GENOMIC DNA]</scope>
    <source>
        <strain evidence="3 4">SPSPC-11</strain>
    </source>
</reference>
<dbReference type="EMBL" id="NKXO01000007">
    <property type="protein sequence ID" value="PKQ70373.1"/>
    <property type="molecule type" value="Genomic_DNA"/>
</dbReference>
<feature type="transmembrane region" description="Helical" evidence="2">
    <location>
        <begin position="101"/>
        <end position="121"/>
    </location>
</feature>
<keyword evidence="1" id="KW-0175">Coiled coil</keyword>
<accession>A0A2N3IJG6</accession>
<feature type="transmembrane region" description="Helical" evidence="2">
    <location>
        <begin position="57"/>
        <end position="80"/>
    </location>
</feature>
<dbReference type="OrthoDB" id="2955631at2"/>
<feature type="transmembrane region" description="Helical" evidence="2">
    <location>
        <begin position="21"/>
        <end position="37"/>
    </location>
</feature>
<keyword evidence="2" id="KW-0472">Membrane</keyword>
<feature type="transmembrane region" description="Helical" evidence="2">
    <location>
        <begin position="141"/>
        <end position="162"/>
    </location>
</feature>
<sequence>MQVKHKEELKDALRLLRSHSFAVIGGIVLFVIILTFTTKSNFLIKTDKAGYIDAINLLSSLLASIVATVYSITIVALQLASTQFSPRILRYFLSHNLYNQITLGIFLGWVVFCLLLKFWLIDAIPAEQNEVPNSMKPILNLAIYGCIFLIGGLLPHFIITIAESINAASITRKIALHTISEVHNAKKYWVHQEEIGKRPSHPNKIAVISNNFGYLRSVNIEKLINISKMHNEIEFIEQVNDVGSYISRNTPMALVAFRENSANQANIVSKIAKQFEIGKFRSYHQDIHFGVRQLVDIALKAISPAVNDPTTAINCIDYLGEIVREILQANMPSVGFTKWKTANVYLNEASFDRIINQAFDQIYHYGRNDFAVTARLINTISQVVSFALKKEHLDVLTEEILEIGNDFHHQYRNESISRVYTQEQLIRVFKILQRSIRALQKQYEEVLLQKHYPYIQDLQNLYAQCEKAISDIQNN</sequence>
<dbReference type="InterPro" id="IPR018723">
    <property type="entry name" value="DUF2254_membrane"/>
</dbReference>
<feature type="coiled-coil region" evidence="1">
    <location>
        <begin position="429"/>
        <end position="475"/>
    </location>
</feature>
<comment type="caution">
    <text evidence="3">The sequence shown here is derived from an EMBL/GenBank/DDBJ whole genome shotgun (WGS) entry which is preliminary data.</text>
</comment>
<keyword evidence="2" id="KW-0812">Transmembrane</keyword>
<protein>
    <submittedName>
        <fullName evidence="3">Putative membrane protein</fullName>
    </submittedName>
</protein>
<evidence type="ECO:0000313" key="3">
    <source>
        <dbReference type="EMBL" id="PKQ70373.1"/>
    </source>
</evidence>
<proteinExistence type="predicted"/>
<dbReference type="AlphaFoldDB" id="A0A2N3IJG6"/>
<evidence type="ECO:0000256" key="2">
    <source>
        <dbReference type="SAM" id="Phobius"/>
    </source>
</evidence>
<name>A0A2N3IJG6_9BACT</name>
<dbReference type="Pfam" id="PF10011">
    <property type="entry name" value="DUF2254"/>
    <property type="match status" value="1"/>
</dbReference>
<dbReference type="Proteomes" id="UP000233387">
    <property type="component" value="Unassembled WGS sequence"/>
</dbReference>
<dbReference type="RefSeq" id="WP_101357860.1">
    <property type="nucleotide sequence ID" value="NZ_NKXO01000007.1"/>
</dbReference>
<keyword evidence="4" id="KW-1185">Reference proteome</keyword>